<evidence type="ECO:0000313" key="9">
    <source>
        <dbReference type="Proteomes" id="UP000029079"/>
    </source>
</evidence>
<sequence>MSMLKEELGKVKKNRLLMITLIVVMLIPSIYSTIFLKSMWDTYERMDSFPVAVVNHDKPAEKEGKQVNIGEELTKTLETSDDMDFNIMSAEEASEGLDAGKYYMAITIPEDFSSDSLTVMDKNPKPMNLTYETSAGHNFTASKFSEIAAGRIKAQVQEKVTHTYAQTVLSQFKKAGVGLQQAGDGADTLSDGLGQLKDGSGKLDEGATKLNNGLGEFSTGLGTYTNGVGTAAAGSQKLADGGSQLQSGIAQYTGGVDQAATKAPDLLAGLNKYTGGVNQIAAGAPGLVSGINEYTNGVDKAAAGAPGLVSGINDYTNGVKKAAAGAPGLASGISDYTNGVNQLAANSPKLVSGIDQYTAGVSEAKAGSKQVADGLTQLNESLHSDDVTKLTAGMDEYKKQVAQLKSMSEGSTPEQQQILASMEGLATQIQTLGGLLQSPDLSAKDRATLMDSVTESKKNLETLQAALKTQAEKAGQLGGLADGYDQLYAGMTGYVQKTQDASAKLAPGASAVNAGLGQLTDKNDELNSGAKQVAGGLNQLQANSGKLNEGGQTLAGGLNQLQANSGKLNAGGQTLAGGLNQLQANSGKLNAGSQTLAGGLNQLQANSGALTGGTQQLVGGLQTLQSKNGQLQDGANQAVGGINQLNSGLNQLNANSGRLQSAVGQLSDGSGQLADGAGQLSVGLVKANDGSDELGSKLHEGADKVKQVRDDKKNLDMFASPIKETHSDRTEVKNNGTGMAPYMISIYVFVGMITLMATMNLTEPSAYPKTGLAWWLSKYTIPFVLVFVGAIITTLVSVALIGLTPVNPVAFLVTLIVMAIMDMSIVFFFTASLGKIGTFISLILLVLQLSGSGGTYPIQLSSGFFQWLHTYLPMTYAVDALRGSLSTGLSVVHPVTVMFLIFVAFSLMSWAYFAIQKSKRYRFEGTDSTEK</sequence>
<dbReference type="InterPro" id="IPR013525">
    <property type="entry name" value="ABC2_TM"/>
</dbReference>
<evidence type="ECO:0000256" key="5">
    <source>
        <dbReference type="SAM" id="Phobius"/>
    </source>
</evidence>
<feature type="transmembrane region" description="Helical" evidence="5">
    <location>
        <begin position="779"/>
        <end position="803"/>
    </location>
</feature>
<comment type="subcellular location">
    <subcellularLocation>
        <location evidence="1">Membrane</location>
        <topology evidence="1">Multi-pass membrane protein</topology>
    </subcellularLocation>
</comment>
<feature type="transmembrane region" description="Helical" evidence="5">
    <location>
        <begin position="809"/>
        <end position="829"/>
    </location>
</feature>
<dbReference type="PANTHER" id="PTHR43077">
    <property type="entry name" value="TRANSPORT PERMEASE YVFS-RELATED"/>
    <property type="match status" value="1"/>
</dbReference>
<proteinExistence type="predicted"/>
<dbReference type="AlphaFoldDB" id="A0A075U7T4"/>
<feature type="transmembrane region" description="Helical" evidence="5">
    <location>
        <begin position="836"/>
        <end position="858"/>
    </location>
</feature>
<protein>
    <submittedName>
        <fullName evidence="8">Integral membrane protein</fullName>
    </submittedName>
</protein>
<dbReference type="InterPro" id="IPR023908">
    <property type="entry name" value="xxxLxxG_rpt"/>
</dbReference>
<feature type="transmembrane region" description="Helical" evidence="5">
    <location>
        <begin position="739"/>
        <end position="758"/>
    </location>
</feature>
<dbReference type="EMBL" id="CP009223">
    <property type="protein sequence ID" value="AIM63549.1"/>
    <property type="molecule type" value="Genomic_DNA"/>
</dbReference>
<dbReference type="Gene3D" id="3.40.1710.10">
    <property type="entry name" value="abc type-2 transporter like domain"/>
    <property type="match status" value="1"/>
</dbReference>
<keyword evidence="4 5" id="KW-0472">Membrane</keyword>
<dbReference type="GO" id="GO:0140359">
    <property type="term" value="F:ABC-type transporter activity"/>
    <property type="evidence" value="ECO:0007669"/>
    <property type="project" value="InterPro"/>
</dbReference>
<keyword evidence="9" id="KW-1185">Reference proteome</keyword>
<dbReference type="Pfam" id="PF01061">
    <property type="entry name" value="ABC2_membrane"/>
    <property type="match status" value="1"/>
</dbReference>
<feature type="transmembrane region" description="Helical" evidence="5">
    <location>
        <begin position="891"/>
        <end position="913"/>
    </location>
</feature>
<keyword evidence="3 5" id="KW-1133">Transmembrane helix</keyword>
<evidence type="ECO:0000256" key="1">
    <source>
        <dbReference type="ARBA" id="ARBA00004141"/>
    </source>
</evidence>
<dbReference type="Proteomes" id="UP000029079">
    <property type="component" value="Chromosome"/>
</dbReference>
<evidence type="ECO:0000256" key="4">
    <source>
        <dbReference type="ARBA" id="ARBA00023136"/>
    </source>
</evidence>
<dbReference type="KEGG" id="wci:WS105_1294"/>
<dbReference type="NCBIfam" id="TIGR03057">
    <property type="entry name" value="xxxLxxG_by_4"/>
    <property type="match status" value="8"/>
</dbReference>
<dbReference type="InterPro" id="IPR017500">
    <property type="entry name" value="Phage_infect_YhgE_N"/>
</dbReference>
<feature type="domain" description="ABC-2 type transporter transmembrane" evidence="6">
    <location>
        <begin position="761"/>
        <end position="884"/>
    </location>
</feature>
<evidence type="ECO:0000313" key="8">
    <source>
        <dbReference type="EMBL" id="AIM63549.1"/>
    </source>
</evidence>
<accession>A0A075U7T4</accession>
<reference evidence="8 9" key="1">
    <citation type="journal article" date="2014" name="Genome Announc.">
        <title>Complete Genome Sequences of Fish Pathogenic Weissella ceti Strains WS74 and WS105.</title>
        <authorList>
            <person name="Figueiredo H.C."/>
            <person name="Leal C.A."/>
            <person name="Dorella F.A."/>
            <person name="Carvalho A.F."/>
            <person name="Soares S.C."/>
            <person name="Pereira F.L."/>
            <person name="Azevedo V.A."/>
        </authorList>
    </citation>
    <scope>NUCLEOTIDE SEQUENCE [LARGE SCALE GENOMIC DNA]</scope>
    <source>
        <strain evidence="8 9">WS74</strain>
    </source>
</reference>
<evidence type="ECO:0000259" key="6">
    <source>
        <dbReference type="Pfam" id="PF01061"/>
    </source>
</evidence>
<dbReference type="PATRIC" id="fig|759620.7.peg.1248"/>
<dbReference type="NCBIfam" id="TIGR03062">
    <property type="entry name" value="pip_yhgE_Cterm"/>
    <property type="match status" value="1"/>
</dbReference>
<keyword evidence="2 5" id="KW-0812">Transmembrane</keyword>
<dbReference type="SUPFAM" id="SSF58104">
    <property type="entry name" value="Methyl-accepting chemotaxis protein (MCP) signaling domain"/>
    <property type="match status" value="1"/>
</dbReference>
<reference evidence="9" key="2">
    <citation type="submission" date="2014-08" db="EMBL/GenBank/DDBJ databases">
        <title>Complete genome of Weissella ceti strain WS74 isolated from diseased rainbow trout in Brazil.</title>
        <authorList>
            <person name="Figueiredo H.C.P."/>
            <person name="Leal C.A.G."/>
            <person name="Pereira F.L."/>
            <person name="Soares S.C."/>
            <person name="Dorella F.A."/>
            <person name="Carvalho A.F."/>
            <person name="Azevedo V.A.C."/>
        </authorList>
    </citation>
    <scope>NUCLEOTIDE SEQUENCE [LARGE SCALE GENOMIC DNA]</scope>
    <source>
        <strain evidence="9">WS74</strain>
    </source>
</reference>
<dbReference type="KEGG" id="wce:WS08_1229"/>
<dbReference type="GO" id="GO:0016020">
    <property type="term" value="C:membrane"/>
    <property type="evidence" value="ECO:0007669"/>
    <property type="project" value="UniProtKB-SubCell"/>
</dbReference>
<organism evidence="8 9">
    <name type="scientific">Weissella ceti</name>
    <dbReference type="NCBI Taxonomy" id="759620"/>
    <lineage>
        <taxon>Bacteria</taxon>
        <taxon>Bacillati</taxon>
        <taxon>Bacillota</taxon>
        <taxon>Bacilli</taxon>
        <taxon>Lactobacillales</taxon>
        <taxon>Lactobacillaceae</taxon>
        <taxon>Weissella</taxon>
    </lineage>
</organism>
<dbReference type="Pfam" id="PF12698">
    <property type="entry name" value="ABC2_membrane_3"/>
    <property type="match status" value="1"/>
</dbReference>
<feature type="domain" description="ABC-2 type transporter transmembrane" evidence="7">
    <location>
        <begin position="17"/>
        <end position="154"/>
    </location>
</feature>
<dbReference type="KEGG" id="wct:WS74_1300"/>
<dbReference type="InterPro" id="IPR051328">
    <property type="entry name" value="T7SS_ABC-Transporter"/>
</dbReference>
<evidence type="ECO:0000256" key="2">
    <source>
        <dbReference type="ARBA" id="ARBA00022692"/>
    </source>
</evidence>
<dbReference type="NCBIfam" id="TIGR03061">
    <property type="entry name" value="pip_yhgE_Nterm"/>
    <property type="match status" value="1"/>
</dbReference>
<dbReference type="Gene3D" id="1.10.287.950">
    <property type="entry name" value="Methyl-accepting chemotaxis protein"/>
    <property type="match status" value="3"/>
</dbReference>
<dbReference type="STRING" id="759620.WS105_1294"/>
<dbReference type="PANTHER" id="PTHR43077:SF5">
    <property type="entry name" value="PHAGE INFECTION PROTEIN"/>
    <property type="match status" value="1"/>
</dbReference>
<evidence type="ECO:0000259" key="7">
    <source>
        <dbReference type="Pfam" id="PF12698"/>
    </source>
</evidence>
<evidence type="ECO:0000256" key="3">
    <source>
        <dbReference type="ARBA" id="ARBA00022989"/>
    </source>
</evidence>
<name>A0A075U7T4_9LACO</name>
<dbReference type="RefSeq" id="WP_009765173.1">
    <property type="nucleotide sequence ID" value="NZ_CP009224.1"/>
</dbReference>
<dbReference type="InterPro" id="IPR017501">
    <property type="entry name" value="Phage_infect_YhgE_C"/>
</dbReference>
<gene>
    <name evidence="8" type="ORF">WS74_1300</name>
</gene>
<dbReference type="OrthoDB" id="9811483at2"/>